<dbReference type="AlphaFoldDB" id="A0AAV0WW39"/>
<feature type="region of interest" description="Disordered" evidence="1">
    <location>
        <begin position="1"/>
        <end position="82"/>
    </location>
</feature>
<feature type="compositionally biased region" description="Polar residues" evidence="1">
    <location>
        <begin position="25"/>
        <end position="39"/>
    </location>
</feature>
<name>A0AAV0WW39_9HEMI</name>
<evidence type="ECO:0000313" key="2">
    <source>
        <dbReference type="EMBL" id="CAI6359747.1"/>
    </source>
</evidence>
<organism evidence="2 3">
    <name type="scientific">Macrosiphum euphorbiae</name>
    <name type="common">potato aphid</name>
    <dbReference type="NCBI Taxonomy" id="13131"/>
    <lineage>
        <taxon>Eukaryota</taxon>
        <taxon>Metazoa</taxon>
        <taxon>Ecdysozoa</taxon>
        <taxon>Arthropoda</taxon>
        <taxon>Hexapoda</taxon>
        <taxon>Insecta</taxon>
        <taxon>Pterygota</taxon>
        <taxon>Neoptera</taxon>
        <taxon>Paraneoptera</taxon>
        <taxon>Hemiptera</taxon>
        <taxon>Sternorrhyncha</taxon>
        <taxon>Aphidomorpha</taxon>
        <taxon>Aphidoidea</taxon>
        <taxon>Aphididae</taxon>
        <taxon>Macrosiphini</taxon>
        <taxon>Macrosiphum</taxon>
    </lineage>
</organism>
<dbReference type="Proteomes" id="UP001160148">
    <property type="component" value="Unassembled WGS sequence"/>
</dbReference>
<proteinExistence type="predicted"/>
<protein>
    <submittedName>
        <fullName evidence="2">Uncharacterized protein</fullName>
    </submittedName>
</protein>
<feature type="compositionally biased region" description="Basic and acidic residues" evidence="1">
    <location>
        <begin position="49"/>
        <end position="67"/>
    </location>
</feature>
<comment type="caution">
    <text evidence="2">The sequence shown here is derived from an EMBL/GenBank/DDBJ whole genome shotgun (WGS) entry which is preliminary data.</text>
</comment>
<evidence type="ECO:0000313" key="3">
    <source>
        <dbReference type="Proteomes" id="UP001160148"/>
    </source>
</evidence>
<accession>A0AAV0WW39</accession>
<evidence type="ECO:0000256" key="1">
    <source>
        <dbReference type="SAM" id="MobiDB-lite"/>
    </source>
</evidence>
<gene>
    <name evidence="2" type="ORF">MEUPH1_LOCUS15126</name>
</gene>
<keyword evidence="3" id="KW-1185">Reference proteome</keyword>
<sequence length="82" mass="9420">MTLLIRNKEKKVSMDRVKPAYIEAPTQQPLNQGHMSQTLPVRLGPSRDQSPRGETEERTDAPPDRRTTRSGRPVKLPVRFRN</sequence>
<dbReference type="EMBL" id="CARXXK010000002">
    <property type="protein sequence ID" value="CAI6359747.1"/>
    <property type="molecule type" value="Genomic_DNA"/>
</dbReference>
<reference evidence="2 3" key="1">
    <citation type="submission" date="2023-01" db="EMBL/GenBank/DDBJ databases">
        <authorList>
            <person name="Whitehead M."/>
        </authorList>
    </citation>
    <scope>NUCLEOTIDE SEQUENCE [LARGE SCALE GENOMIC DNA]</scope>
</reference>
<feature type="compositionally biased region" description="Basic and acidic residues" evidence="1">
    <location>
        <begin position="1"/>
        <end position="18"/>
    </location>
</feature>